<reference evidence="1 2" key="1">
    <citation type="submission" date="2019-04" db="EMBL/GenBank/DDBJ databases">
        <title>An improved genome assembly and genetic linkage map for asparagus bean, Vigna unguiculata ssp. sesquipedialis.</title>
        <authorList>
            <person name="Xia Q."/>
            <person name="Zhang R."/>
            <person name="Dong Y."/>
        </authorList>
    </citation>
    <scope>NUCLEOTIDE SEQUENCE [LARGE SCALE GENOMIC DNA]</scope>
    <source>
        <tissue evidence="1">Leaf</tissue>
    </source>
</reference>
<dbReference type="AlphaFoldDB" id="A0A4D6NSC7"/>
<proteinExistence type="predicted"/>
<sequence>MCGEKLEFSQIFMHRLAALTSLTGASAVDYSLRGYYGTDTAPDGGVRPSGDSGQSREVLDVWCLMVGIIPPGDTYRQSGTKGVWRLTVLVISRRSAYWCSLSCGSKRIP</sequence>
<keyword evidence="2" id="KW-1185">Reference proteome</keyword>
<accession>A0A4D6NSC7</accession>
<dbReference type="Proteomes" id="UP000501690">
    <property type="component" value="Linkage Group LG11"/>
</dbReference>
<dbReference type="EMBL" id="CP039355">
    <property type="protein sequence ID" value="QCE15399.1"/>
    <property type="molecule type" value="Genomic_DNA"/>
</dbReference>
<protein>
    <submittedName>
        <fullName evidence="1">Uncharacterized protein</fullName>
    </submittedName>
</protein>
<name>A0A4D6NSC7_VIGUN</name>
<gene>
    <name evidence="1" type="ORF">DEO72_LG11g2410</name>
</gene>
<evidence type="ECO:0000313" key="1">
    <source>
        <dbReference type="EMBL" id="QCE15399.1"/>
    </source>
</evidence>
<evidence type="ECO:0000313" key="2">
    <source>
        <dbReference type="Proteomes" id="UP000501690"/>
    </source>
</evidence>
<organism evidence="1 2">
    <name type="scientific">Vigna unguiculata</name>
    <name type="common">Cowpea</name>
    <dbReference type="NCBI Taxonomy" id="3917"/>
    <lineage>
        <taxon>Eukaryota</taxon>
        <taxon>Viridiplantae</taxon>
        <taxon>Streptophyta</taxon>
        <taxon>Embryophyta</taxon>
        <taxon>Tracheophyta</taxon>
        <taxon>Spermatophyta</taxon>
        <taxon>Magnoliopsida</taxon>
        <taxon>eudicotyledons</taxon>
        <taxon>Gunneridae</taxon>
        <taxon>Pentapetalae</taxon>
        <taxon>rosids</taxon>
        <taxon>fabids</taxon>
        <taxon>Fabales</taxon>
        <taxon>Fabaceae</taxon>
        <taxon>Papilionoideae</taxon>
        <taxon>50 kb inversion clade</taxon>
        <taxon>NPAAA clade</taxon>
        <taxon>indigoferoid/millettioid clade</taxon>
        <taxon>Phaseoleae</taxon>
        <taxon>Vigna</taxon>
    </lineage>
</organism>